<keyword evidence="2" id="KW-1185">Reference proteome</keyword>
<accession>A0ABQ9CXL6</accession>
<proteinExistence type="predicted"/>
<organism evidence="1 2">
    <name type="scientific">Willisornis vidua</name>
    <name type="common">Xingu scale-backed antbird</name>
    <dbReference type="NCBI Taxonomy" id="1566151"/>
    <lineage>
        <taxon>Eukaryota</taxon>
        <taxon>Metazoa</taxon>
        <taxon>Chordata</taxon>
        <taxon>Craniata</taxon>
        <taxon>Vertebrata</taxon>
        <taxon>Euteleostomi</taxon>
        <taxon>Archelosauria</taxon>
        <taxon>Archosauria</taxon>
        <taxon>Dinosauria</taxon>
        <taxon>Saurischia</taxon>
        <taxon>Theropoda</taxon>
        <taxon>Coelurosauria</taxon>
        <taxon>Aves</taxon>
        <taxon>Neognathae</taxon>
        <taxon>Neoaves</taxon>
        <taxon>Telluraves</taxon>
        <taxon>Australaves</taxon>
        <taxon>Passeriformes</taxon>
        <taxon>Thamnophilidae</taxon>
        <taxon>Willisornis</taxon>
    </lineage>
</organism>
<gene>
    <name evidence="1" type="ORF">WISP_103717</name>
</gene>
<evidence type="ECO:0000313" key="2">
    <source>
        <dbReference type="Proteomes" id="UP001145742"/>
    </source>
</evidence>
<protein>
    <submittedName>
        <fullName evidence="1">Uncharacterized protein</fullName>
    </submittedName>
</protein>
<dbReference type="EMBL" id="WHWB01034347">
    <property type="protein sequence ID" value="KAJ7411202.1"/>
    <property type="molecule type" value="Genomic_DNA"/>
</dbReference>
<dbReference type="PANTHER" id="PTHR33332">
    <property type="entry name" value="REVERSE TRANSCRIPTASE DOMAIN-CONTAINING PROTEIN"/>
    <property type="match status" value="1"/>
</dbReference>
<comment type="caution">
    <text evidence="1">The sequence shown here is derived from an EMBL/GenBank/DDBJ whole genome shotgun (WGS) entry which is preliminary data.</text>
</comment>
<dbReference type="Proteomes" id="UP001145742">
    <property type="component" value="Unassembled WGS sequence"/>
</dbReference>
<sequence length="109" mass="12762">MENGETSPEEKDLGMLVDEKLNRIWQCALTAQKGNSILGYIKRSMTSRLREMILSLYFILMTPQMEYCVQLWGPQHKKYQKNRLAREVVEFSSLEIFRNCLDAILCNVL</sequence>
<reference evidence="1" key="1">
    <citation type="submission" date="2019-10" db="EMBL/GenBank/DDBJ databases">
        <authorList>
            <person name="Soares A.E.R."/>
            <person name="Aleixo A."/>
            <person name="Schneider P."/>
            <person name="Miyaki C.Y."/>
            <person name="Schneider M.P."/>
            <person name="Mello C."/>
            <person name="Vasconcelos A.T.R."/>
        </authorList>
    </citation>
    <scope>NUCLEOTIDE SEQUENCE</scope>
    <source>
        <tissue evidence="1">Muscle</tissue>
    </source>
</reference>
<name>A0ABQ9CXL6_9PASS</name>
<evidence type="ECO:0000313" key="1">
    <source>
        <dbReference type="EMBL" id="KAJ7411202.1"/>
    </source>
</evidence>